<dbReference type="EMBL" id="CM029039">
    <property type="protein sequence ID" value="KAG2641564.1"/>
    <property type="molecule type" value="Genomic_DNA"/>
</dbReference>
<name>A0A8T0W889_PANVG</name>
<evidence type="ECO:0000313" key="3">
    <source>
        <dbReference type="Proteomes" id="UP000823388"/>
    </source>
</evidence>
<protein>
    <submittedName>
        <fullName evidence="2">Uncharacterized protein</fullName>
    </submittedName>
</protein>
<sequence length="244" mass="28328">MDSASYYLLKIHLLGNRKKARKDVKCFTFEMVVDSDLSSYKDFIESVTDKYPAGYLEVAHVQYYDVVLKNFPEVKSDHDLMSMFDIHYKEKVVQMFVSYCDPSETFEPITEWEFVGEGQPENTVQDEHDYLEDVHVGVHEETMYLDIAPGCSEKGKEIVPVETNPTEAEDDSEDEFDDNSEDDSEEEAYEEINLHPILDFDQEDPPMEARIQEGGSEPTMQGKWRIIVHAGFMHLQRWTSALLW</sequence>
<feature type="compositionally biased region" description="Acidic residues" evidence="1">
    <location>
        <begin position="167"/>
        <end position="188"/>
    </location>
</feature>
<keyword evidence="3" id="KW-1185">Reference proteome</keyword>
<evidence type="ECO:0000256" key="1">
    <source>
        <dbReference type="SAM" id="MobiDB-lite"/>
    </source>
</evidence>
<comment type="caution">
    <text evidence="2">The sequence shown here is derived from an EMBL/GenBank/DDBJ whole genome shotgun (WGS) entry which is preliminary data.</text>
</comment>
<reference evidence="2" key="1">
    <citation type="submission" date="2020-05" db="EMBL/GenBank/DDBJ databases">
        <title>WGS assembly of Panicum virgatum.</title>
        <authorList>
            <person name="Lovell J.T."/>
            <person name="Jenkins J."/>
            <person name="Shu S."/>
            <person name="Juenger T.E."/>
            <person name="Schmutz J."/>
        </authorList>
    </citation>
    <scope>NUCLEOTIDE SEQUENCE</scope>
    <source>
        <strain evidence="2">AP13</strain>
    </source>
</reference>
<feature type="region of interest" description="Disordered" evidence="1">
    <location>
        <begin position="163"/>
        <end position="188"/>
    </location>
</feature>
<organism evidence="2 3">
    <name type="scientific">Panicum virgatum</name>
    <name type="common">Blackwell switchgrass</name>
    <dbReference type="NCBI Taxonomy" id="38727"/>
    <lineage>
        <taxon>Eukaryota</taxon>
        <taxon>Viridiplantae</taxon>
        <taxon>Streptophyta</taxon>
        <taxon>Embryophyta</taxon>
        <taxon>Tracheophyta</taxon>
        <taxon>Spermatophyta</taxon>
        <taxon>Magnoliopsida</taxon>
        <taxon>Liliopsida</taxon>
        <taxon>Poales</taxon>
        <taxon>Poaceae</taxon>
        <taxon>PACMAD clade</taxon>
        <taxon>Panicoideae</taxon>
        <taxon>Panicodae</taxon>
        <taxon>Paniceae</taxon>
        <taxon>Panicinae</taxon>
        <taxon>Panicum</taxon>
        <taxon>Panicum sect. Hiantes</taxon>
    </lineage>
</organism>
<gene>
    <name evidence="2" type="ORF">PVAP13_2KG181258</name>
</gene>
<proteinExistence type="predicted"/>
<dbReference type="Proteomes" id="UP000823388">
    <property type="component" value="Chromosome 2K"/>
</dbReference>
<dbReference type="AlphaFoldDB" id="A0A8T0W889"/>
<accession>A0A8T0W889</accession>
<evidence type="ECO:0000313" key="2">
    <source>
        <dbReference type="EMBL" id="KAG2641564.1"/>
    </source>
</evidence>